<evidence type="ECO:0000313" key="9">
    <source>
        <dbReference type="Proteomes" id="UP001060261"/>
    </source>
</evidence>
<dbReference type="SMART" id="SM00471">
    <property type="entry name" value="HDc"/>
    <property type="match status" value="1"/>
</dbReference>
<evidence type="ECO:0000256" key="6">
    <source>
        <dbReference type="ARBA" id="ARBA00049417"/>
    </source>
</evidence>
<reference evidence="8" key="1">
    <citation type="submission" date="2022-09" db="EMBL/GenBank/DDBJ databases">
        <title>genome sequence of Deinococcus rubellus.</title>
        <authorList>
            <person name="Srinivasan S."/>
        </authorList>
    </citation>
    <scope>NUCLEOTIDE SEQUENCE</scope>
    <source>
        <strain evidence="8">Ant6</strain>
    </source>
</reference>
<dbReference type="Proteomes" id="UP001060261">
    <property type="component" value="Chromosome"/>
</dbReference>
<accession>A0ABY5YGY2</accession>
<dbReference type="NCBIfam" id="TIGR00488">
    <property type="entry name" value="bis(5'-nucleosyl)-tetraphosphatase (symmetrical) YqeK"/>
    <property type="match status" value="1"/>
</dbReference>
<dbReference type="InterPro" id="IPR003607">
    <property type="entry name" value="HD/PDEase_dom"/>
</dbReference>
<dbReference type="EMBL" id="CP104213">
    <property type="protein sequence ID" value="UWX64350.1"/>
    <property type="molecule type" value="Genomic_DNA"/>
</dbReference>
<dbReference type="PANTHER" id="PTHR35795:SF1">
    <property type="entry name" value="BIS(5'-NUCLEOSYL)-TETRAPHOSPHATASE, SYMMETRICAL"/>
    <property type="match status" value="1"/>
</dbReference>
<evidence type="ECO:0000256" key="3">
    <source>
        <dbReference type="ARBA" id="ARBA00022741"/>
    </source>
</evidence>
<dbReference type="InterPro" id="IPR005249">
    <property type="entry name" value="YqeK"/>
</dbReference>
<gene>
    <name evidence="8" type="primary">yqeK</name>
    <name evidence="8" type="ORF">N0D28_01350</name>
</gene>
<evidence type="ECO:0000256" key="2">
    <source>
        <dbReference type="ARBA" id="ARBA00022723"/>
    </source>
</evidence>
<dbReference type="GO" id="GO:0008803">
    <property type="term" value="F:bis(5'-nucleosyl)-tetraphosphatase (symmetrical) activity"/>
    <property type="evidence" value="ECO:0007669"/>
    <property type="project" value="UniProtKB-EC"/>
</dbReference>
<evidence type="ECO:0000256" key="4">
    <source>
        <dbReference type="ARBA" id="ARBA00022801"/>
    </source>
</evidence>
<protein>
    <recommendedName>
        <fullName evidence="1">bis(5'-nucleosyl)-tetraphosphatase (symmetrical)</fullName>
        <ecNumber evidence="1">3.6.1.41</ecNumber>
    </recommendedName>
</protein>
<dbReference type="SUPFAM" id="SSF109604">
    <property type="entry name" value="HD-domain/PDEase-like"/>
    <property type="match status" value="1"/>
</dbReference>
<keyword evidence="9" id="KW-1185">Reference proteome</keyword>
<evidence type="ECO:0000256" key="5">
    <source>
        <dbReference type="ARBA" id="ARBA00023004"/>
    </source>
</evidence>
<sequence length="197" mass="21565">MIQTRHAFPPLGQVAEWEARVRLMVKTRRFDHVVRVATLAREIAVANRLDADRAYLAGILHDIARDLPDRELLRLAPPEVPIDAAHPLALHGRAARTLLERWGYLDPVVLQAVEDHTTGPRSGCPVAACVYVADVSEPGRGVNQNIRELAMVDLEGALALAISSKVHYLQARGIPVHPRTLDAYRGLQARGALPGPA</sequence>
<comment type="catalytic activity">
    <reaction evidence="6">
        <text>P(1),P(4)-bis(5'-adenosyl) tetraphosphate + H2O = 2 ADP + 2 H(+)</text>
        <dbReference type="Rhea" id="RHEA:24252"/>
        <dbReference type="ChEBI" id="CHEBI:15377"/>
        <dbReference type="ChEBI" id="CHEBI:15378"/>
        <dbReference type="ChEBI" id="CHEBI:58141"/>
        <dbReference type="ChEBI" id="CHEBI:456216"/>
        <dbReference type="EC" id="3.6.1.41"/>
    </reaction>
</comment>
<name>A0ABY5YGY2_9DEIO</name>
<dbReference type="InterPro" id="IPR051094">
    <property type="entry name" value="Diverse_Catalytic_Enzymes"/>
</dbReference>
<dbReference type="Gene3D" id="1.10.3210.10">
    <property type="entry name" value="Hypothetical protein af1432"/>
    <property type="match status" value="1"/>
</dbReference>
<dbReference type="RefSeq" id="WP_260560624.1">
    <property type="nucleotide sequence ID" value="NZ_CP104213.1"/>
</dbReference>
<keyword evidence="4 8" id="KW-0378">Hydrolase</keyword>
<keyword evidence="5" id="KW-0408">Iron</keyword>
<evidence type="ECO:0000256" key="1">
    <source>
        <dbReference type="ARBA" id="ARBA00012506"/>
    </source>
</evidence>
<dbReference type="Pfam" id="PF01966">
    <property type="entry name" value="HD"/>
    <property type="match status" value="1"/>
</dbReference>
<dbReference type="PANTHER" id="PTHR35795">
    <property type="entry name" value="SLR1885 PROTEIN"/>
    <property type="match status" value="1"/>
</dbReference>
<keyword evidence="3" id="KW-0547">Nucleotide-binding</keyword>
<feature type="domain" description="HD/PDEase" evidence="7">
    <location>
        <begin position="25"/>
        <end position="148"/>
    </location>
</feature>
<keyword evidence="2" id="KW-0479">Metal-binding</keyword>
<evidence type="ECO:0000259" key="7">
    <source>
        <dbReference type="SMART" id="SM00471"/>
    </source>
</evidence>
<dbReference type="InterPro" id="IPR006674">
    <property type="entry name" value="HD_domain"/>
</dbReference>
<dbReference type="CDD" id="cd00077">
    <property type="entry name" value="HDc"/>
    <property type="match status" value="1"/>
</dbReference>
<proteinExistence type="predicted"/>
<organism evidence="8 9">
    <name type="scientific">Deinococcus rubellus</name>
    <dbReference type="NCBI Taxonomy" id="1889240"/>
    <lineage>
        <taxon>Bacteria</taxon>
        <taxon>Thermotogati</taxon>
        <taxon>Deinococcota</taxon>
        <taxon>Deinococci</taxon>
        <taxon>Deinococcales</taxon>
        <taxon>Deinococcaceae</taxon>
        <taxon>Deinococcus</taxon>
    </lineage>
</organism>
<dbReference type="EC" id="3.6.1.41" evidence="1"/>
<evidence type="ECO:0000313" key="8">
    <source>
        <dbReference type="EMBL" id="UWX64350.1"/>
    </source>
</evidence>